<sequence length="127" mass="14639">MMRFHSLVIMLLLFAHVSAVAVADTTWPSLFGVGSYERDVKSAKVIKIAKFTINEHNKRSNANLKLVRILSCRENVYTIDNSFSLELLAKDGTDTTNKYLAHLFETKDYWFRHTTVPFQLETFELAH</sequence>
<evidence type="ECO:0000256" key="2">
    <source>
        <dbReference type="ARBA" id="ARBA00022704"/>
    </source>
</evidence>
<keyword evidence="1" id="KW-0646">Protease inhibitor</keyword>
<comment type="caution">
    <text evidence="5">The sequence shown here is derived from an EMBL/GenBank/DDBJ whole genome shotgun (WGS) entry which is preliminary data.</text>
</comment>
<evidence type="ECO:0000313" key="6">
    <source>
        <dbReference type="Proteomes" id="UP001341840"/>
    </source>
</evidence>
<evidence type="ECO:0000313" key="5">
    <source>
        <dbReference type="EMBL" id="MED6118591.1"/>
    </source>
</evidence>
<dbReference type="Pfam" id="PF16845">
    <property type="entry name" value="SQAPI"/>
    <property type="match status" value="1"/>
</dbReference>
<feature type="signal peptide" evidence="3">
    <location>
        <begin position="1"/>
        <end position="19"/>
    </location>
</feature>
<evidence type="ECO:0000259" key="4">
    <source>
        <dbReference type="Pfam" id="PF16845"/>
    </source>
</evidence>
<keyword evidence="3" id="KW-0732">Signal</keyword>
<protein>
    <recommendedName>
        <fullName evidence="4">Cystatin domain-containing protein</fullName>
    </recommendedName>
</protein>
<feature type="chain" id="PRO_5045451807" description="Cystatin domain-containing protein" evidence="3">
    <location>
        <begin position="20"/>
        <end position="127"/>
    </location>
</feature>
<keyword evidence="6" id="KW-1185">Reference proteome</keyword>
<gene>
    <name evidence="5" type="ORF">PIB30_004196</name>
</gene>
<dbReference type="EMBL" id="JASCZI010030216">
    <property type="protein sequence ID" value="MED6118591.1"/>
    <property type="molecule type" value="Genomic_DNA"/>
</dbReference>
<dbReference type="InterPro" id="IPR046350">
    <property type="entry name" value="Cystatin_sf"/>
</dbReference>
<dbReference type="PANTHER" id="PTHR47364:SF2">
    <property type="entry name" value="CYSTEINE PROTEINASE INHIBITOR 5"/>
    <property type="match status" value="1"/>
</dbReference>
<accession>A0ABU6R2I2</accession>
<dbReference type="Gene3D" id="3.10.450.10">
    <property type="match status" value="1"/>
</dbReference>
<evidence type="ECO:0000256" key="3">
    <source>
        <dbReference type="SAM" id="SignalP"/>
    </source>
</evidence>
<dbReference type="PANTHER" id="PTHR47364">
    <property type="entry name" value="CYSTEINE PROTEINASE INHIBITOR 5"/>
    <property type="match status" value="1"/>
</dbReference>
<proteinExistence type="predicted"/>
<dbReference type="InterPro" id="IPR000010">
    <property type="entry name" value="Cystatin_dom"/>
</dbReference>
<organism evidence="5 6">
    <name type="scientific">Stylosanthes scabra</name>
    <dbReference type="NCBI Taxonomy" id="79078"/>
    <lineage>
        <taxon>Eukaryota</taxon>
        <taxon>Viridiplantae</taxon>
        <taxon>Streptophyta</taxon>
        <taxon>Embryophyta</taxon>
        <taxon>Tracheophyta</taxon>
        <taxon>Spermatophyta</taxon>
        <taxon>Magnoliopsida</taxon>
        <taxon>eudicotyledons</taxon>
        <taxon>Gunneridae</taxon>
        <taxon>Pentapetalae</taxon>
        <taxon>rosids</taxon>
        <taxon>fabids</taxon>
        <taxon>Fabales</taxon>
        <taxon>Fabaceae</taxon>
        <taxon>Papilionoideae</taxon>
        <taxon>50 kb inversion clade</taxon>
        <taxon>dalbergioids sensu lato</taxon>
        <taxon>Dalbergieae</taxon>
        <taxon>Pterocarpus clade</taxon>
        <taxon>Stylosanthes</taxon>
    </lineage>
</organism>
<dbReference type="SUPFAM" id="SSF54403">
    <property type="entry name" value="Cystatin/monellin"/>
    <property type="match status" value="1"/>
</dbReference>
<keyword evidence="2" id="KW-0789">Thiol protease inhibitor</keyword>
<dbReference type="Proteomes" id="UP001341840">
    <property type="component" value="Unassembled WGS sequence"/>
</dbReference>
<reference evidence="5 6" key="1">
    <citation type="journal article" date="2023" name="Plants (Basel)">
        <title>Bridging the Gap: Combining Genomics and Transcriptomics Approaches to Understand Stylosanthes scabra, an Orphan Legume from the Brazilian Caatinga.</title>
        <authorList>
            <person name="Ferreira-Neto J.R.C."/>
            <person name="da Silva M.D."/>
            <person name="Binneck E."/>
            <person name="de Melo N.F."/>
            <person name="da Silva R.H."/>
            <person name="de Melo A.L.T.M."/>
            <person name="Pandolfi V."/>
            <person name="Bustamante F.O."/>
            <person name="Brasileiro-Vidal A.C."/>
            <person name="Benko-Iseppon A.M."/>
        </authorList>
    </citation>
    <scope>NUCLEOTIDE SEQUENCE [LARGE SCALE GENOMIC DNA]</scope>
    <source>
        <tissue evidence="5">Leaves</tissue>
    </source>
</reference>
<name>A0ABU6R2I2_9FABA</name>
<feature type="domain" description="Cystatin" evidence="4">
    <location>
        <begin position="38"/>
        <end position="111"/>
    </location>
</feature>
<evidence type="ECO:0000256" key="1">
    <source>
        <dbReference type="ARBA" id="ARBA00022690"/>
    </source>
</evidence>